<comment type="similarity">
    <text evidence="3">Belongs to the ABC transporter superfamily. ABCB family. Multidrug resistance exporter (TC 3.A.1.201) subfamily.</text>
</comment>
<dbReference type="VEuPathDB" id="FungiDB:BO70DRAFT_427486"/>
<dbReference type="Proteomes" id="UP000247233">
    <property type="component" value="Unassembled WGS sequence"/>
</dbReference>
<comment type="caution">
    <text evidence="16">The sequence shown here is derived from an EMBL/GenBank/DDBJ whole genome shotgun (WGS) entry which is preliminary data.</text>
</comment>
<evidence type="ECO:0000256" key="11">
    <source>
        <dbReference type="ARBA" id="ARBA00049740"/>
    </source>
</evidence>
<dbReference type="InterPro" id="IPR036640">
    <property type="entry name" value="ABC1_TM_sf"/>
</dbReference>
<evidence type="ECO:0000313" key="16">
    <source>
        <dbReference type="EMBL" id="PWY87560.1"/>
    </source>
</evidence>
<feature type="domain" description="ABC transporter" evidence="14">
    <location>
        <begin position="249"/>
        <end position="494"/>
    </location>
</feature>
<evidence type="ECO:0000256" key="9">
    <source>
        <dbReference type="ARBA" id="ARBA00022989"/>
    </source>
</evidence>
<dbReference type="InterPro" id="IPR027417">
    <property type="entry name" value="P-loop_NTPase"/>
</dbReference>
<dbReference type="Pfam" id="PF00664">
    <property type="entry name" value="ABC_membrane"/>
    <property type="match status" value="1"/>
</dbReference>
<dbReference type="EMBL" id="MSFL01000006">
    <property type="protein sequence ID" value="PWY87560.1"/>
    <property type="molecule type" value="Genomic_DNA"/>
</dbReference>
<keyword evidence="9 13" id="KW-1133">Transmembrane helix</keyword>
<evidence type="ECO:0000259" key="15">
    <source>
        <dbReference type="PROSITE" id="PS50929"/>
    </source>
</evidence>
<feature type="region of interest" description="Disordered" evidence="12">
    <location>
        <begin position="18"/>
        <end position="42"/>
    </location>
</feature>
<dbReference type="PROSITE" id="PS50893">
    <property type="entry name" value="ABC_TRANSPORTER_2"/>
    <property type="match status" value="2"/>
</dbReference>
<sequence length="1124" mass="121549">MAMAEDILLDDIQPIARAGTTLSNPNPDHNHHHNKSQPQTPYININTDPSTAKNQAQILHSQIHTPPSSATLLTVLRSAAPAQKCALLLAAWCAVVAGAAMPLVTVVFGTLAGEFMEHGSSLSVDEIRYKVQSTLPALLSATSGFTVALAIAFIRNPRFAAVMLAQPVALFWQADILYRQGRCTLPEALTIMYAVSVAGGMLVQALPCVVDITQANSAANRVYEVIERESPINPLDGAGKTYRQVRGEIRFEDVLFAYPSRPERTVLNGVSFTVPVGQTVALVGPSGAGKSTVFALLERLYLPLGGRVLLDGEPVGEMNVAWLRDQIGYVGQDVSLFRASIHDNIAYGLSRDLVQGLDALAIRERVVHAAEMARIHAFVMDLPQGYDTVIGANGSGLSGGQRQRIAIARAVVSRPPILLLDEATAALDSQCEKEVQEALSRAAAGRTTVIIAHRLSTIRNADTIMVMRDGQILHRGSHAELMTSSPLYQELVRQQALQSRGSDENESPLPVKEIEDAGIPVDVHSIAPPDPPSMSSQSGIKQVWRLNRPEMPYIIAGIMLSVLAGMTCPIQAIYFGNGIISIISPSLSTGGHDARFWATMYLMHGMVVFAVYSIRGYGFAVSASQLTLRARTRLFQALLQKSLPFFDDKDHSTGALVSFLSSGIPKMTGVSGTSLGLVAESVVMLSSGIAVGCIFGWKLGLVAAATVPFIAVSGFLQYYVSAQMQKHVQRDTHAVAVAHEAFSAIRTVTVLNLQRSITDAFQRESRQDQTSNTAYCIKSAALHAGTTSVRIFGIAFVFWYGGTHLIATGEYTIQQFFICFAATVWGSQSAAALFAQAPDIAGAHAAAARWEELIHRDPCLPHQHPVATTTSMPRTIEDLALRHVNFRYPTHPSRRALNDVSLDAPAGSFIALVGATGSGKSSAINLVQRFYAVESGRIALGNASIDAYDPTAYRRYLALVDQSPCLIGDDLRECLHGDERVISDDDLLLALKSVGLADFVLSLPQGLSTPVATSESTLSGGQRQRMAIAKALLWRPKVLLLDEATSALDTASEQLVQEALHDARVEGRTIIAVAHRLKTVVEADEILVFDRGEIVERGTHDALMRVQGRYWQMARFQLNMEHRT</sequence>
<feature type="transmembrane region" description="Helical" evidence="13">
    <location>
        <begin position="703"/>
        <end position="720"/>
    </location>
</feature>
<evidence type="ECO:0000256" key="3">
    <source>
        <dbReference type="ARBA" id="ARBA00007577"/>
    </source>
</evidence>
<dbReference type="InterPro" id="IPR017871">
    <property type="entry name" value="ABC_transporter-like_CS"/>
</dbReference>
<dbReference type="InterPro" id="IPR003593">
    <property type="entry name" value="AAA+_ATPase"/>
</dbReference>
<dbReference type="CDD" id="cd03249">
    <property type="entry name" value="ABC_MTABC3_MDL1_MDL2"/>
    <property type="match status" value="1"/>
</dbReference>
<proteinExistence type="inferred from homology"/>
<keyword evidence="6" id="KW-0547">Nucleotide-binding</keyword>
<keyword evidence="8" id="KW-1278">Translocase</keyword>
<keyword evidence="10 13" id="KW-0472">Membrane</keyword>
<dbReference type="PROSITE" id="PS00211">
    <property type="entry name" value="ABC_TRANSPORTER_1"/>
    <property type="match status" value="2"/>
</dbReference>
<feature type="transmembrane region" description="Helical" evidence="13">
    <location>
        <begin position="553"/>
        <end position="574"/>
    </location>
</feature>
<comment type="subcellular location">
    <subcellularLocation>
        <location evidence="1">Endomembrane system</location>
        <topology evidence="1">Multi-pass membrane protein</topology>
    </subcellularLocation>
</comment>
<keyword evidence="17" id="KW-1185">Reference proteome</keyword>
<dbReference type="Gene3D" id="3.40.50.300">
    <property type="entry name" value="P-loop containing nucleotide triphosphate hydrolases"/>
    <property type="match status" value="2"/>
</dbReference>
<evidence type="ECO:0000256" key="6">
    <source>
        <dbReference type="ARBA" id="ARBA00022741"/>
    </source>
</evidence>
<name>A0A317WTJ3_9EURO</name>
<dbReference type="RefSeq" id="XP_025401443.1">
    <property type="nucleotide sequence ID" value="XM_025547887.1"/>
</dbReference>
<evidence type="ECO:0000256" key="12">
    <source>
        <dbReference type="SAM" id="MobiDB-lite"/>
    </source>
</evidence>
<dbReference type="GO" id="GO:0012505">
    <property type="term" value="C:endomembrane system"/>
    <property type="evidence" value="ECO:0007669"/>
    <property type="project" value="UniProtKB-SubCell"/>
</dbReference>
<dbReference type="PANTHER" id="PTHR43394">
    <property type="entry name" value="ATP-DEPENDENT PERMEASE MDL1, MITOCHONDRIAL"/>
    <property type="match status" value="1"/>
</dbReference>
<accession>A0A317WTJ3</accession>
<comment type="similarity">
    <text evidence="2">Belongs to the ABC transporter superfamily. ABCB family. MHC peptide exporter (TC 3.A.1.209) subfamily.</text>
</comment>
<evidence type="ECO:0000313" key="17">
    <source>
        <dbReference type="Proteomes" id="UP000247233"/>
    </source>
</evidence>
<dbReference type="FunFam" id="3.40.50.300:FF:000140">
    <property type="entry name" value="Lipid A export ATP-binding/permease protein MsbA"/>
    <property type="match status" value="1"/>
</dbReference>
<evidence type="ECO:0000256" key="7">
    <source>
        <dbReference type="ARBA" id="ARBA00022840"/>
    </source>
</evidence>
<dbReference type="Gene3D" id="1.20.1560.10">
    <property type="entry name" value="ABC transporter type 1, transmembrane domain"/>
    <property type="match status" value="2"/>
</dbReference>
<organism evidence="16 17">
    <name type="scientific">Aspergillus heteromorphus CBS 117.55</name>
    <dbReference type="NCBI Taxonomy" id="1448321"/>
    <lineage>
        <taxon>Eukaryota</taxon>
        <taxon>Fungi</taxon>
        <taxon>Dikarya</taxon>
        <taxon>Ascomycota</taxon>
        <taxon>Pezizomycotina</taxon>
        <taxon>Eurotiomycetes</taxon>
        <taxon>Eurotiomycetidae</taxon>
        <taxon>Eurotiales</taxon>
        <taxon>Aspergillaceae</taxon>
        <taxon>Aspergillus</taxon>
        <taxon>Aspergillus subgen. Circumdati</taxon>
    </lineage>
</organism>
<dbReference type="GO" id="GO:0005524">
    <property type="term" value="F:ATP binding"/>
    <property type="evidence" value="ECO:0007669"/>
    <property type="project" value="UniProtKB-KW"/>
</dbReference>
<dbReference type="InterPro" id="IPR011527">
    <property type="entry name" value="ABC1_TM_dom"/>
</dbReference>
<dbReference type="FunFam" id="3.40.50.300:FF:000913">
    <property type="entry name" value="ABC multidrug transporter SitT"/>
    <property type="match status" value="1"/>
</dbReference>
<dbReference type="GeneID" id="37070124"/>
<feature type="transmembrane region" description="Helical" evidence="13">
    <location>
        <begin position="594"/>
        <end position="614"/>
    </location>
</feature>
<dbReference type="SMART" id="SM00382">
    <property type="entry name" value="AAA"/>
    <property type="match status" value="2"/>
</dbReference>
<dbReference type="GO" id="GO:0015421">
    <property type="term" value="F:ABC-type oligopeptide transporter activity"/>
    <property type="evidence" value="ECO:0007669"/>
    <property type="project" value="TreeGrafter"/>
</dbReference>
<dbReference type="InterPro" id="IPR003439">
    <property type="entry name" value="ABC_transporter-like_ATP-bd"/>
</dbReference>
<reference evidence="16 17" key="1">
    <citation type="submission" date="2016-12" db="EMBL/GenBank/DDBJ databases">
        <title>The genomes of Aspergillus section Nigri reveals drivers in fungal speciation.</title>
        <authorList>
            <consortium name="DOE Joint Genome Institute"/>
            <person name="Vesth T.C."/>
            <person name="Nybo J."/>
            <person name="Theobald S."/>
            <person name="Brandl J."/>
            <person name="Frisvad J.C."/>
            <person name="Nielsen K.F."/>
            <person name="Lyhne E.K."/>
            <person name="Kogle M.E."/>
            <person name="Kuo A."/>
            <person name="Riley R."/>
            <person name="Clum A."/>
            <person name="Nolan M."/>
            <person name="Lipzen A."/>
            <person name="Salamov A."/>
            <person name="Henrissat B."/>
            <person name="Wiebenga A."/>
            <person name="De Vries R.P."/>
            <person name="Grigoriev I.V."/>
            <person name="Mortensen U.H."/>
            <person name="Andersen M.R."/>
            <person name="Baker S.E."/>
        </authorList>
    </citation>
    <scope>NUCLEOTIDE SEQUENCE [LARGE SCALE GENOMIC DNA]</scope>
    <source>
        <strain evidence="16 17">CBS 117.55</strain>
    </source>
</reference>
<evidence type="ECO:0000259" key="14">
    <source>
        <dbReference type="PROSITE" id="PS50893"/>
    </source>
</evidence>
<evidence type="ECO:0000256" key="5">
    <source>
        <dbReference type="ARBA" id="ARBA00022692"/>
    </source>
</evidence>
<feature type="transmembrane region" description="Helical" evidence="13">
    <location>
        <begin position="675"/>
        <end position="697"/>
    </location>
</feature>
<keyword evidence="4" id="KW-0813">Transport</keyword>
<dbReference type="AlphaFoldDB" id="A0A317WTJ3"/>
<dbReference type="SUPFAM" id="SSF90123">
    <property type="entry name" value="ABC transporter transmembrane region"/>
    <property type="match status" value="2"/>
</dbReference>
<feature type="transmembrane region" description="Helical" evidence="13">
    <location>
        <begin position="86"/>
        <end position="113"/>
    </location>
</feature>
<dbReference type="Pfam" id="PF00005">
    <property type="entry name" value="ABC_tran"/>
    <property type="match status" value="2"/>
</dbReference>
<dbReference type="STRING" id="1448321.A0A317WTJ3"/>
<keyword evidence="5 13" id="KW-0812">Transmembrane</keyword>
<protein>
    <recommendedName>
        <fullName evidence="11">ABC multidrug transporter MDR2</fullName>
    </recommendedName>
</protein>
<evidence type="ECO:0000256" key="8">
    <source>
        <dbReference type="ARBA" id="ARBA00022967"/>
    </source>
</evidence>
<dbReference type="GO" id="GO:0016887">
    <property type="term" value="F:ATP hydrolysis activity"/>
    <property type="evidence" value="ECO:0007669"/>
    <property type="project" value="InterPro"/>
</dbReference>
<dbReference type="InterPro" id="IPR039421">
    <property type="entry name" value="Type_1_exporter"/>
</dbReference>
<dbReference type="PANTHER" id="PTHR43394:SF1">
    <property type="entry name" value="ATP-BINDING CASSETTE SUB-FAMILY B MEMBER 10, MITOCHONDRIAL"/>
    <property type="match status" value="1"/>
</dbReference>
<dbReference type="SUPFAM" id="SSF52540">
    <property type="entry name" value="P-loop containing nucleoside triphosphate hydrolases"/>
    <property type="match status" value="2"/>
</dbReference>
<feature type="domain" description="ABC transmembrane type-1" evidence="15">
    <location>
        <begin position="555"/>
        <end position="842"/>
    </location>
</feature>
<evidence type="ECO:0000256" key="13">
    <source>
        <dbReference type="SAM" id="Phobius"/>
    </source>
</evidence>
<dbReference type="OrthoDB" id="6500128at2759"/>
<feature type="transmembrane region" description="Helical" evidence="13">
    <location>
        <begin position="133"/>
        <end position="154"/>
    </location>
</feature>
<keyword evidence="7" id="KW-0067">ATP-binding</keyword>
<evidence type="ECO:0000256" key="10">
    <source>
        <dbReference type="ARBA" id="ARBA00023136"/>
    </source>
</evidence>
<dbReference type="PROSITE" id="PS50929">
    <property type="entry name" value="ABC_TM1F"/>
    <property type="match status" value="1"/>
</dbReference>
<feature type="domain" description="ABC transporter" evidence="14">
    <location>
        <begin position="881"/>
        <end position="1116"/>
    </location>
</feature>
<keyword evidence="16" id="KW-0378">Hydrolase</keyword>
<dbReference type="GO" id="GO:0016020">
    <property type="term" value="C:membrane"/>
    <property type="evidence" value="ECO:0007669"/>
    <property type="project" value="InterPro"/>
</dbReference>
<dbReference type="CDD" id="cd18578">
    <property type="entry name" value="ABC_6TM_Pgp_ABCB1_D2_like"/>
    <property type="match status" value="1"/>
</dbReference>
<evidence type="ECO:0000256" key="1">
    <source>
        <dbReference type="ARBA" id="ARBA00004127"/>
    </source>
</evidence>
<evidence type="ECO:0000256" key="4">
    <source>
        <dbReference type="ARBA" id="ARBA00022448"/>
    </source>
</evidence>
<gene>
    <name evidence="16" type="ORF">BO70DRAFT_427486</name>
</gene>
<evidence type="ECO:0000256" key="2">
    <source>
        <dbReference type="ARBA" id="ARBA00006493"/>
    </source>
</evidence>